<feature type="region of interest" description="Disordered" evidence="1">
    <location>
        <begin position="185"/>
        <end position="206"/>
    </location>
</feature>
<protein>
    <submittedName>
        <fullName evidence="2">Exocyst complex component Sec6</fullName>
    </submittedName>
</protein>
<keyword evidence="3" id="KW-1185">Reference proteome</keyword>
<dbReference type="EMBL" id="JAGRRH010000004">
    <property type="protein sequence ID" value="KAG7371372.1"/>
    <property type="molecule type" value="Genomic_DNA"/>
</dbReference>
<accession>A0A9K3M021</accession>
<evidence type="ECO:0000313" key="2">
    <source>
        <dbReference type="EMBL" id="KAG7371372.1"/>
    </source>
</evidence>
<proteinExistence type="predicted"/>
<sequence>MASSGNDGTNPFDFDVDFDKVQKRREQYLARKAAERGETLISGMDSDDKGVDDDQNTGSLNQAANAGLGRMTLGFKNFMNNARASQVGGGAIGGGGGGASVLEEGVVGIFNGKKVMRWPYDDYHVVQQQYYAKLEELGEAADAAASGEGEEKSSTTHTSVMGPAGLFSGIGAKIGGVGLGAASTTSSSAVSSSTNKTLQRPADPPDIPTAVLGLPLSDFERKAEERAIAIVSTWLFDCGLIDELLVHGGMGKSTMQAVKTNNVSATAAASDNVSVPSQEGIEIGTFSHTPIEGPSKMDKEIAKLRGGTARQLALVNSRLNDGVAASGGEVQELVNAVNSTKDDLGRLRELSTYISNTGDVQSTRSQTFMLTRYPKLKKAINARRNLARCFRELDFYSQIPLTCDRLREELHSAEWTEVEWSSLREVSREHVELEIFLVEAEAGMKKRIDEEAAENAKGQIPGSMQDHRRASINGGGSSGNRYQRHNSFIPKGGITNYEEVDNFLHEHVKNVWELGDEIRMRIMSGIGSAFELAMNNPAGLVALIEAVEVYETANEEYKTVHGEEAGSNQNLRFTDMRASALKQMYQDFELRGLEVFREVHEVAQERGADENEDAANEYFNSILRACNGLTSEISFVQNQMSPCFPEYWALEMLWSTCVAHVCSKQILDQIGGKEGHRLPDLTVTQLLDLVAWIETFRSTIEESFPNIGEHISKKTYFDKRPDLLQEDNRQVDMDVAKDSLAWANNMLWEVHDLAKDEFLFRTKEQTDEWFDNVYEAEHTKSQTSEGRLITSLSEDVYSVAGVQLRTIQERLTRRSEALVQAVGVIFKNLYDKQIKYRNNFLHDFETCCAAANDFIRMSEQCEEMIADLMAECNLSQEASEQLEEQSSVLLGLYSGDAVFAAQKVHVYIFEPIEEAISEELFSEEWLNELTGNELALTLVKTLEDFMGDLEEFVDELMVGKTLDALVTATIIFYLKCLFKKAAEHKNSKGSLWSDNRRALDRMKGDIDTMRGYFEDLQDGYPALKRAVPHQFEILDTVHELLAIAAGLSNSSDRDFIIVLQKRIRNIPITKLVVGDLWHLVNPSAEKAIYEKMEVMETELCAVAPNDPEAFDVALARQTVPGLRLDQELAMLCDKNKRSRPGYNRTAAEAGQAMIEKWRKTWDKMVEEIKDNQ</sequence>
<organism evidence="2 3">
    <name type="scientific">Nitzschia inconspicua</name>
    <dbReference type="NCBI Taxonomy" id="303405"/>
    <lineage>
        <taxon>Eukaryota</taxon>
        <taxon>Sar</taxon>
        <taxon>Stramenopiles</taxon>
        <taxon>Ochrophyta</taxon>
        <taxon>Bacillariophyta</taxon>
        <taxon>Bacillariophyceae</taxon>
        <taxon>Bacillariophycidae</taxon>
        <taxon>Bacillariales</taxon>
        <taxon>Bacillariaceae</taxon>
        <taxon>Nitzschia</taxon>
    </lineage>
</organism>
<dbReference type="OrthoDB" id="39845at2759"/>
<reference evidence="2" key="1">
    <citation type="journal article" date="2021" name="Sci. Rep.">
        <title>Diploid genomic architecture of Nitzschia inconspicua, an elite biomass production diatom.</title>
        <authorList>
            <person name="Oliver A."/>
            <person name="Podell S."/>
            <person name="Pinowska A."/>
            <person name="Traller J.C."/>
            <person name="Smith S.R."/>
            <person name="McClure R."/>
            <person name="Beliaev A."/>
            <person name="Bohutskyi P."/>
            <person name="Hill E.A."/>
            <person name="Rabines A."/>
            <person name="Zheng H."/>
            <person name="Allen L.Z."/>
            <person name="Kuo A."/>
            <person name="Grigoriev I.V."/>
            <person name="Allen A.E."/>
            <person name="Hazlebeck D."/>
            <person name="Allen E.E."/>
        </authorList>
    </citation>
    <scope>NUCLEOTIDE SEQUENCE</scope>
    <source>
        <strain evidence="2">Hildebrandi</strain>
    </source>
</reference>
<dbReference type="InterPro" id="IPR010326">
    <property type="entry name" value="EXOC3/Sec6"/>
</dbReference>
<name>A0A9K3M021_9STRA</name>
<feature type="compositionally biased region" description="Low complexity" evidence="1">
    <location>
        <begin position="185"/>
        <end position="194"/>
    </location>
</feature>
<dbReference type="GO" id="GO:0051601">
    <property type="term" value="P:exocyst localization"/>
    <property type="evidence" value="ECO:0007669"/>
    <property type="project" value="TreeGrafter"/>
</dbReference>
<dbReference type="Proteomes" id="UP000693970">
    <property type="component" value="Unassembled WGS sequence"/>
</dbReference>
<gene>
    <name evidence="2" type="ORF">IV203_019942</name>
</gene>
<evidence type="ECO:0000256" key="1">
    <source>
        <dbReference type="SAM" id="MobiDB-lite"/>
    </source>
</evidence>
<dbReference type="PANTHER" id="PTHR21292:SF1">
    <property type="entry name" value="EXOCYST COMPLEX COMPONENT 3"/>
    <property type="match status" value="1"/>
</dbReference>
<reference evidence="2" key="2">
    <citation type="submission" date="2021-04" db="EMBL/GenBank/DDBJ databases">
        <authorList>
            <person name="Podell S."/>
        </authorList>
    </citation>
    <scope>NUCLEOTIDE SEQUENCE</scope>
    <source>
        <strain evidence="2">Hildebrandi</strain>
    </source>
</reference>
<dbReference type="Pfam" id="PF06046">
    <property type="entry name" value="Sec6"/>
    <property type="match status" value="1"/>
</dbReference>
<comment type="caution">
    <text evidence="2">The sequence shown here is derived from an EMBL/GenBank/DDBJ whole genome shotgun (WGS) entry which is preliminary data.</text>
</comment>
<dbReference type="GO" id="GO:0000145">
    <property type="term" value="C:exocyst"/>
    <property type="evidence" value="ECO:0007669"/>
    <property type="project" value="InterPro"/>
</dbReference>
<evidence type="ECO:0000313" key="3">
    <source>
        <dbReference type="Proteomes" id="UP000693970"/>
    </source>
</evidence>
<feature type="region of interest" description="Disordered" evidence="1">
    <location>
        <begin position="39"/>
        <end position="58"/>
    </location>
</feature>
<feature type="region of interest" description="Disordered" evidence="1">
    <location>
        <begin position="454"/>
        <end position="484"/>
    </location>
</feature>
<dbReference type="PANTHER" id="PTHR21292">
    <property type="entry name" value="EXOCYST COMPLEX COMPONENT SEC6-RELATED"/>
    <property type="match status" value="1"/>
</dbReference>
<dbReference type="AlphaFoldDB" id="A0A9K3M021"/>
<dbReference type="GO" id="GO:0000149">
    <property type="term" value="F:SNARE binding"/>
    <property type="evidence" value="ECO:0007669"/>
    <property type="project" value="TreeGrafter"/>
</dbReference>
<dbReference type="GO" id="GO:0006887">
    <property type="term" value="P:exocytosis"/>
    <property type="evidence" value="ECO:0007669"/>
    <property type="project" value="InterPro"/>
</dbReference>